<dbReference type="Pfam" id="PF01370">
    <property type="entry name" value="Epimerase"/>
    <property type="match status" value="1"/>
</dbReference>
<comment type="caution">
    <text evidence="2">The sequence shown here is derived from an EMBL/GenBank/DDBJ whole genome shotgun (WGS) entry which is preliminary data.</text>
</comment>
<dbReference type="Gene3D" id="3.40.50.720">
    <property type="entry name" value="NAD(P)-binding Rossmann-like Domain"/>
    <property type="match status" value="1"/>
</dbReference>
<dbReference type="Proteomes" id="UP000629468">
    <property type="component" value="Unassembled WGS sequence"/>
</dbReference>
<name>A0A8H7F6Q4_AGABI</name>
<dbReference type="InterPro" id="IPR036291">
    <property type="entry name" value="NAD(P)-bd_dom_sf"/>
</dbReference>
<protein>
    <recommendedName>
        <fullName evidence="1">NAD-dependent epimerase/dehydratase domain-containing protein</fullName>
    </recommendedName>
</protein>
<dbReference type="OMA" id="PQTAWLN"/>
<dbReference type="SUPFAM" id="SSF51735">
    <property type="entry name" value="NAD(P)-binding Rossmann-fold domains"/>
    <property type="match status" value="1"/>
</dbReference>
<accession>A0A8H7F6Q4</accession>
<dbReference type="EMBL" id="JABXXO010000004">
    <property type="protein sequence ID" value="KAF7778888.1"/>
    <property type="molecule type" value="Genomic_DNA"/>
</dbReference>
<evidence type="ECO:0000313" key="2">
    <source>
        <dbReference type="EMBL" id="KAF7778888.1"/>
    </source>
</evidence>
<proteinExistence type="predicted"/>
<evidence type="ECO:0000259" key="1">
    <source>
        <dbReference type="Pfam" id="PF01370"/>
    </source>
</evidence>
<dbReference type="AlphaFoldDB" id="A0A8H7F6Q4"/>
<reference evidence="2 3" key="1">
    <citation type="journal article" name="Sci. Rep.">
        <title>Telomere-to-telomere assembled and centromere annotated genomes of the two main subspecies of the button mushroom Agaricus bisporus reveal especially polymorphic chromosome ends.</title>
        <authorList>
            <person name="Sonnenberg A.S.M."/>
            <person name="Sedaghat-Telgerd N."/>
            <person name="Lavrijssen B."/>
            <person name="Ohm R.A."/>
            <person name="Hendrickx P.M."/>
            <person name="Scholtmeijer K."/>
            <person name="Baars J.J.P."/>
            <person name="van Peer A."/>
        </authorList>
    </citation>
    <scope>NUCLEOTIDE SEQUENCE [LARGE SCALE GENOMIC DNA]</scope>
    <source>
        <strain evidence="2 3">H119_p4</strain>
    </source>
</reference>
<organism evidence="2 3">
    <name type="scientific">Agaricus bisporus var. burnettii</name>
    <dbReference type="NCBI Taxonomy" id="192524"/>
    <lineage>
        <taxon>Eukaryota</taxon>
        <taxon>Fungi</taxon>
        <taxon>Dikarya</taxon>
        <taxon>Basidiomycota</taxon>
        <taxon>Agaricomycotina</taxon>
        <taxon>Agaricomycetes</taxon>
        <taxon>Agaricomycetidae</taxon>
        <taxon>Agaricales</taxon>
        <taxon>Agaricineae</taxon>
        <taxon>Agaricaceae</taxon>
        <taxon>Agaricus</taxon>
    </lineage>
</organism>
<evidence type="ECO:0000313" key="3">
    <source>
        <dbReference type="Proteomes" id="UP000629468"/>
    </source>
</evidence>
<dbReference type="InterPro" id="IPR001509">
    <property type="entry name" value="Epimerase_deHydtase"/>
</dbReference>
<feature type="domain" description="NAD-dependent epimerase/dehydratase" evidence="1">
    <location>
        <begin position="168"/>
        <end position="243"/>
    </location>
</feature>
<sequence length="412" mass="46287">MANKPSAIIFGGLNTCSRALASYLVPLEGEPLVSHLRIIDKYSVVPATTYIGSEFPKLLEKPQVEYRQVNLTVPEKIPPVFEPPAGIPPFEYVFDFTGEIWADRSEEIIINFTCHTAKLIGEEAARRKVKAYVRIHQPYYKVSGKVPQDENSQVQPWGTIGTWWHETLRILGAIEGLNLVILRPGFVYGPYTNYGIIASAIVIASVYGHLHKPMKSMWSPGKNITYTVHVEDVAGAAWAAAHWIAQLGRQAADEKAGVEIVSYAPQTTQSPELIPKNQKVIAPVFNVTDDSNSTHLSVGQTITSIFGTTFEFFNMLETTVMKFIDDDHVDEINDLHVNKWAEMRILSQPPVANEHLTAYMDKYALDKHSIPLSNSKMKSILGYQLRKPLFTKETIIGMVEQWKEERTFPCLD</sequence>
<gene>
    <name evidence="2" type="ORF">Agabi119p4_3233</name>
</gene>